<dbReference type="Gene3D" id="2.120.10.30">
    <property type="entry name" value="TolB, C-terminal domain"/>
    <property type="match status" value="1"/>
</dbReference>
<dbReference type="InterPro" id="IPR011659">
    <property type="entry name" value="WD40"/>
</dbReference>
<sequence>MFAPLFVCALAIASLDSPPPDPPSAWTVSGEWLAFSVALPGVGRAFETIRILPDRPGGDAAPRGDDRSMYRIWAVRVADGKAVKVAEGPGALSSPAWGPDGRSLAFARVVSDREPGPGRWEVVVGYGQEQEVVFSRTLAEGEADALRDRWPGEAVAWDPVDRLIVVPGPDRLGLSIIDLDRREVRREIPGARLASIAPAGGRIAFYRERGDRWELVLSRVGGWEADDRPLDLVEAPVQAPVWTADGRAILYLERGSSGPEGIPTQLSCVRVEGEAFPEKIKEVEAPLLSQDRFLGAYLTVGVDGIEQYYSVLSSSRPSALARHRGNQPFDRVFPFQGLGRVGAPVLSPSGDRIAFRFSGAKERPGTVVGLIDTESKEVTPLAPAIEETACWIAALAEAADLPESPAERPTLLPFPGDLERSGLSPTSYKRLGELGRRLTDEVIRALGADPKTERATLFFSYLAGDYEEAERSLSVLASIDPESADASLRLLGLRAQLRLAQGQDAEAREILEFIEEQAQGDRDDQPPRARVERDGLGRMVEEQLPPEHPWLQALQRLQARSGEEPPEEEPSPRPGSASRVVSPFERPATPRSIDPSPERRPPGANLP</sequence>
<reference evidence="2 3" key="2">
    <citation type="submission" date="2019-01" db="EMBL/GenBank/DDBJ databases">
        <title>Tautonia sociabilis, a novel thermotolerant planctomycete of Isosphaeraceae family, isolated from a 4000 m deep subterranean habitat.</title>
        <authorList>
            <person name="Kovaleva O.L."/>
            <person name="Elcheninov A.G."/>
            <person name="Van Heerden E."/>
            <person name="Toshchakov S.V."/>
            <person name="Novikov A."/>
            <person name="Bonch-Osmolovskaya E.A."/>
            <person name="Kublanov I.V."/>
        </authorList>
    </citation>
    <scope>NUCLEOTIDE SEQUENCE [LARGE SCALE GENOMIC DNA]</scope>
    <source>
        <strain evidence="2 3">GM2012</strain>
    </source>
</reference>
<dbReference type="InterPro" id="IPR011042">
    <property type="entry name" value="6-blade_b-propeller_TolB-like"/>
</dbReference>
<dbReference type="Pfam" id="PF14559">
    <property type="entry name" value="TPR_19"/>
    <property type="match status" value="1"/>
</dbReference>
<evidence type="ECO:0000313" key="2">
    <source>
        <dbReference type="EMBL" id="RUL88492.1"/>
    </source>
</evidence>
<dbReference type="RefSeq" id="WP_126724626.1">
    <property type="nucleotide sequence ID" value="NZ_RYZH01000010.1"/>
</dbReference>
<dbReference type="Proteomes" id="UP000280296">
    <property type="component" value="Unassembled WGS sequence"/>
</dbReference>
<reference evidence="2 3" key="1">
    <citation type="submission" date="2018-12" db="EMBL/GenBank/DDBJ databases">
        <authorList>
            <person name="Toschakov S.V."/>
        </authorList>
    </citation>
    <scope>NUCLEOTIDE SEQUENCE [LARGE SCALE GENOMIC DNA]</scope>
    <source>
        <strain evidence="2 3">GM2012</strain>
    </source>
</reference>
<dbReference type="SUPFAM" id="SSF82171">
    <property type="entry name" value="DPP6 N-terminal domain-like"/>
    <property type="match status" value="1"/>
</dbReference>
<feature type="region of interest" description="Disordered" evidence="1">
    <location>
        <begin position="555"/>
        <end position="607"/>
    </location>
</feature>
<protein>
    <recommendedName>
        <fullName evidence="4">Tetratricopeptide repeat protein</fullName>
    </recommendedName>
</protein>
<proteinExistence type="predicted"/>
<keyword evidence="3" id="KW-1185">Reference proteome</keyword>
<evidence type="ECO:0008006" key="4">
    <source>
        <dbReference type="Google" id="ProtNLM"/>
    </source>
</evidence>
<dbReference type="Pfam" id="PF07676">
    <property type="entry name" value="PD40"/>
    <property type="match status" value="1"/>
</dbReference>
<evidence type="ECO:0000313" key="3">
    <source>
        <dbReference type="Proteomes" id="UP000280296"/>
    </source>
</evidence>
<dbReference type="AlphaFoldDB" id="A0A432MM55"/>
<gene>
    <name evidence="2" type="ORF">TsocGM_07200</name>
</gene>
<evidence type="ECO:0000256" key="1">
    <source>
        <dbReference type="SAM" id="MobiDB-lite"/>
    </source>
</evidence>
<name>A0A432MM55_9BACT</name>
<accession>A0A432MM55</accession>
<comment type="caution">
    <text evidence="2">The sequence shown here is derived from an EMBL/GenBank/DDBJ whole genome shotgun (WGS) entry which is preliminary data.</text>
</comment>
<dbReference type="OrthoDB" id="248586at2"/>
<organism evidence="2 3">
    <name type="scientific">Tautonia sociabilis</name>
    <dbReference type="NCBI Taxonomy" id="2080755"/>
    <lineage>
        <taxon>Bacteria</taxon>
        <taxon>Pseudomonadati</taxon>
        <taxon>Planctomycetota</taxon>
        <taxon>Planctomycetia</taxon>
        <taxon>Isosphaerales</taxon>
        <taxon>Isosphaeraceae</taxon>
        <taxon>Tautonia</taxon>
    </lineage>
</organism>
<dbReference type="EMBL" id="RYZH01000010">
    <property type="protein sequence ID" value="RUL88492.1"/>
    <property type="molecule type" value="Genomic_DNA"/>
</dbReference>